<dbReference type="KEGG" id="ipc:IPA_06060"/>
<name>A0A977PK68_9CREN</name>
<proteinExistence type="predicted"/>
<evidence type="ECO:0000313" key="4">
    <source>
        <dbReference type="Proteomes" id="UP001063698"/>
    </source>
</evidence>
<dbReference type="PANTHER" id="PTHR39159:SF1">
    <property type="entry name" value="UPF0374 PROTEIN YGAC"/>
    <property type="match status" value="1"/>
</dbReference>
<sequence length="467" mass="52897">MVRVRVRGIYATAIASLLLEKGFELSDVSKKLSERLGGVEGSPLPPHVTVKHSDRNVHEVLVNGFYKEGTQVYETLKELFPLAPRYVAKPNLHSAYKIVVDENCKTTIEGIEAEVRSRECYPGKEMIAEVIRSKVYPKDKVVLEEGLRLEGFYVEVILGRGQGVSFSKHITNLERKALLINLASDIVSMGIKVHWRSSARSAELEALREELERLVQEAQKIWVRARDLPPGTKVYEGEFLGIFKTTLEDKKRADEQRRKVLSTMPFHHTLKAGGDKFSTAAELGDKVVPFDWNLEGKVKEFLLEKCSDCKNFEIRHEKLDGSCITLGPGRVIGTTEKYLVMKRIVREYGIYDGINVKKEPGDFIITLIEPFSPFVIHGYFSEMGDLKGVYVNINSDVEIGECFARYVDMEVDVVYDGMVRVIDKEELEKYSGHLSPEALRKVEKAVKIAKERLESGEWQRELKGLAA</sequence>
<dbReference type="PANTHER" id="PTHR39159">
    <property type="match status" value="1"/>
</dbReference>
<dbReference type="SUPFAM" id="SSF159234">
    <property type="entry name" value="FomD-like"/>
    <property type="match status" value="1"/>
</dbReference>
<evidence type="ECO:0000259" key="2">
    <source>
        <dbReference type="Pfam" id="PF04167"/>
    </source>
</evidence>
<protein>
    <submittedName>
        <fullName evidence="3">RNA-binding protein</fullName>
    </submittedName>
</protein>
<evidence type="ECO:0000313" key="3">
    <source>
        <dbReference type="EMBL" id="UXD21633.1"/>
    </source>
</evidence>
<dbReference type="EMBL" id="CP006868">
    <property type="protein sequence ID" value="UXD21633.1"/>
    <property type="molecule type" value="Genomic_DNA"/>
</dbReference>
<dbReference type="InterPro" id="IPR050212">
    <property type="entry name" value="Ntdp-like"/>
</dbReference>
<organism evidence="3 4">
    <name type="scientific">Ignicoccus pacificus DSM 13166</name>
    <dbReference type="NCBI Taxonomy" id="940294"/>
    <lineage>
        <taxon>Archaea</taxon>
        <taxon>Thermoproteota</taxon>
        <taxon>Thermoprotei</taxon>
        <taxon>Desulfurococcales</taxon>
        <taxon>Desulfurococcaceae</taxon>
        <taxon>Ignicoccus</taxon>
    </lineage>
</organism>
<dbReference type="InterPro" id="IPR007295">
    <property type="entry name" value="DUF402"/>
</dbReference>
<dbReference type="GO" id="GO:0016787">
    <property type="term" value="F:hydrolase activity"/>
    <property type="evidence" value="ECO:0007669"/>
    <property type="project" value="UniProtKB-KW"/>
</dbReference>
<keyword evidence="1" id="KW-0378">Hydrolase</keyword>
<dbReference type="Pfam" id="PF04167">
    <property type="entry name" value="DUF402"/>
    <property type="match status" value="1"/>
</dbReference>
<evidence type="ECO:0000256" key="1">
    <source>
        <dbReference type="ARBA" id="ARBA00022801"/>
    </source>
</evidence>
<feature type="domain" description="DUF402" evidence="2">
    <location>
        <begin position="323"/>
        <end position="457"/>
    </location>
</feature>
<dbReference type="Gene3D" id="2.40.380.10">
    <property type="entry name" value="FomD-like"/>
    <property type="match status" value="1"/>
</dbReference>
<dbReference type="AlphaFoldDB" id="A0A977PK68"/>
<accession>A0A977PK68</accession>
<gene>
    <name evidence="3" type="ORF">IPA_06060</name>
</gene>
<dbReference type="Proteomes" id="UP001063698">
    <property type="component" value="Chromosome"/>
</dbReference>
<dbReference type="InterPro" id="IPR035930">
    <property type="entry name" value="FomD-like_sf"/>
</dbReference>
<reference evidence="3" key="1">
    <citation type="submission" date="2013-11" db="EMBL/GenBank/DDBJ databases">
        <title>Comparative genomics of Ignicoccus.</title>
        <authorList>
            <person name="Podar M."/>
        </authorList>
    </citation>
    <scope>NUCLEOTIDE SEQUENCE</scope>
    <source>
        <strain evidence="3">DSM 13166</strain>
    </source>
</reference>
<keyword evidence="4" id="KW-1185">Reference proteome</keyword>